<dbReference type="EC" id="2.7.13.3" evidence="2"/>
<comment type="caution">
    <text evidence="9">The sequence shown here is derived from an EMBL/GenBank/DDBJ whole genome shotgun (WGS) entry which is preliminary data.</text>
</comment>
<dbReference type="RefSeq" id="WP_273598234.1">
    <property type="nucleotide sequence ID" value="NZ_JAQQXS010000020.1"/>
</dbReference>
<evidence type="ECO:0000256" key="3">
    <source>
        <dbReference type="ARBA" id="ARBA00022553"/>
    </source>
</evidence>
<keyword evidence="4" id="KW-0902">Two-component regulatory system</keyword>
<feature type="transmembrane region" description="Helical" evidence="6">
    <location>
        <begin position="30"/>
        <end position="53"/>
    </location>
</feature>
<dbReference type="InterPro" id="IPR011006">
    <property type="entry name" value="CheY-like_superfamily"/>
</dbReference>
<dbReference type="SUPFAM" id="SSF47384">
    <property type="entry name" value="Homodimeric domain of signal transducing histidine kinase"/>
    <property type="match status" value="1"/>
</dbReference>
<evidence type="ECO:0000256" key="4">
    <source>
        <dbReference type="ARBA" id="ARBA00023012"/>
    </source>
</evidence>
<evidence type="ECO:0000259" key="8">
    <source>
        <dbReference type="PROSITE" id="PS50110"/>
    </source>
</evidence>
<dbReference type="InterPro" id="IPR003594">
    <property type="entry name" value="HATPase_dom"/>
</dbReference>
<feature type="transmembrane region" description="Helical" evidence="6">
    <location>
        <begin position="172"/>
        <end position="192"/>
    </location>
</feature>
<keyword evidence="3 5" id="KW-0597">Phosphoprotein</keyword>
<reference evidence="9 10" key="1">
    <citation type="submission" date="2022-10" db="EMBL/GenBank/DDBJ databases">
        <title>paucibacter sp. hw8 Genome sequencing.</title>
        <authorList>
            <person name="Park S."/>
        </authorList>
    </citation>
    <scope>NUCLEOTIDE SEQUENCE [LARGE SCALE GENOMIC DNA]</scope>
    <source>
        <strain evidence="10">hw8</strain>
    </source>
</reference>
<dbReference type="Gene3D" id="3.40.50.2300">
    <property type="match status" value="1"/>
</dbReference>
<feature type="transmembrane region" description="Helical" evidence="6">
    <location>
        <begin position="128"/>
        <end position="151"/>
    </location>
</feature>
<accession>A0ABT5KVX5</accession>
<dbReference type="Proteomes" id="UP001219862">
    <property type="component" value="Unassembled WGS sequence"/>
</dbReference>
<feature type="transmembrane region" description="Helical" evidence="6">
    <location>
        <begin position="59"/>
        <end position="81"/>
    </location>
</feature>
<dbReference type="SUPFAM" id="SSF52172">
    <property type="entry name" value="CheY-like"/>
    <property type="match status" value="1"/>
</dbReference>
<dbReference type="SMART" id="SM00387">
    <property type="entry name" value="HATPase_c"/>
    <property type="match status" value="1"/>
</dbReference>
<dbReference type="Gene3D" id="1.10.287.130">
    <property type="match status" value="1"/>
</dbReference>
<dbReference type="PANTHER" id="PTHR45339">
    <property type="entry name" value="HYBRID SIGNAL TRANSDUCTION HISTIDINE KINASE J"/>
    <property type="match status" value="1"/>
</dbReference>
<dbReference type="InterPro" id="IPR005467">
    <property type="entry name" value="His_kinase_dom"/>
</dbReference>
<dbReference type="Gene3D" id="3.30.565.10">
    <property type="entry name" value="Histidine kinase-like ATPase, C-terminal domain"/>
    <property type="match status" value="1"/>
</dbReference>
<dbReference type="EMBL" id="JAQQXS010000020">
    <property type="protein sequence ID" value="MDC8787095.1"/>
    <property type="molecule type" value="Genomic_DNA"/>
</dbReference>
<dbReference type="InterPro" id="IPR001789">
    <property type="entry name" value="Sig_transdc_resp-reg_receiver"/>
</dbReference>
<sequence>MIAVPTPVTGAETQCPDITGNVKSEQLASLLGRTITPSIAGLIFSVIPVILFWAYLPHAVLLCWLVARTILVVLRVTDSLRFKRMKSLRLSTDRLETWRKRYFLLLGMDALSWGLMAYLFYMPGAAELNAIILAAVVAVMAISLFTLGNAFSTNLTFSTLSLAPMVVHQFSLGTQLGAVTALGLIGFLGLALNESRKMDQRVTALLRNRFANAWVAEQRQLALQSAEHSSTSKSRFVAVMSHEIRTPLNGILGMTQLLERSSLDTQQREHVNIMRRSGQHLLALVNDILDLARIESGKLAVDTGPVNLHETVEDVCQLLSQTAHEKGLNFELKLSPALPQFALGDASRIKQVLHNLIGNAIKFTEQGFVRVDIGTIRDMRAGSLLRFAVQDSGEGIAADQLERVFAPFEQAQDQRHKAPRRQDGTGLGLTISRELARAMGGDLRCSSAPGHGSLFEFTLPLLPCETGATEKPGDSPSQNLPTIEAHLVKQDAAPVIANNAPSPITDTRQSSKRAARVMPQLSGRVLLVDDSAVNVLVASSMLQQCGLRVDQAENGQEALDRLQDQAYDLVLMDCQMPVMDGFEATRRWRSHERAQFSPRIPIVALTASAVNGDRERCIQCGMDDYLVKPFEMDDLLGVAQRHLQVATPA</sequence>
<evidence type="ECO:0000256" key="2">
    <source>
        <dbReference type="ARBA" id="ARBA00012438"/>
    </source>
</evidence>
<feature type="domain" description="Response regulatory" evidence="8">
    <location>
        <begin position="524"/>
        <end position="643"/>
    </location>
</feature>
<dbReference type="CDD" id="cd17546">
    <property type="entry name" value="REC_hyHK_CKI1_RcsC-like"/>
    <property type="match status" value="1"/>
</dbReference>
<dbReference type="InterPro" id="IPR004358">
    <property type="entry name" value="Sig_transdc_His_kin-like_C"/>
</dbReference>
<proteinExistence type="predicted"/>
<keyword evidence="6" id="KW-1133">Transmembrane helix</keyword>
<dbReference type="PROSITE" id="PS50109">
    <property type="entry name" value="HIS_KIN"/>
    <property type="match status" value="1"/>
</dbReference>
<evidence type="ECO:0000313" key="9">
    <source>
        <dbReference type="EMBL" id="MDC8787095.1"/>
    </source>
</evidence>
<protein>
    <recommendedName>
        <fullName evidence="2">histidine kinase</fullName>
        <ecNumber evidence="2">2.7.13.3</ecNumber>
    </recommendedName>
</protein>
<evidence type="ECO:0000313" key="10">
    <source>
        <dbReference type="Proteomes" id="UP001219862"/>
    </source>
</evidence>
<keyword evidence="6" id="KW-0812">Transmembrane</keyword>
<dbReference type="SMART" id="SM00388">
    <property type="entry name" value="HisKA"/>
    <property type="match status" value="1"/>
</dbReference>
<comment type="catalytic activity">
    <reaction evidence="1">
        <text>ATP + protein L-histidine = ADP + protein N-phospho-L-histidine.</text>
        <dbReference type="EC" id="2.7.13.3"/>
    </reaction>
</comment>
<keyword evidence="10" id="KW-1185">Reference proteome</keyword>
<dbReference type="PROSITE" id="PS50110">
    <property type="entry name" value="RESPONSE_REGULATORY"/>
    <property type="match status" value="1"/>
</dbReference>
<dbReference type="Pfam" id="PF02518">
    <property type="entry name" value="HATPase_c"/>
    <property type="match status" value="1"/>
</dbReference>
<gene>
    <name evidence="9" type="ORF">PRZ01_18035</name>
</gene>
<dbReference type="Pfam" id="PF00072">
    <property type="entry name" value="Response_reg"/>
    <property type="match status" value="1"/>
</dbReference>
<dbReference type="CDD" id="cd00082">
    <property type="entry name" value="HisKA"/>
    <property type="match status" value="1"/>
</dbReference>
<feature type="modified residue" description="4-aspartylphosphate" evidence="5">
    <location>
        <position position="573"/>
    </location>
</feature>
<name>A0ABT5KVX5_9BURK</name>
<dbReference type="InterPro" id="IPR036097">
    <property type="entry name" value="HisK_dim/P_sf"/>
</dbReference>
<keyword evidence="6" id="KW-0472">Membrane</keyword>
<dbReference type="PRINTS" id="PR00344">
    <property type="entry name" value="BCTRLSENSOR"/>
</dbReference>
<evidence type="ECO:0000256" key="6">
    <source>
        <dbReference type="SAM" id="Phobius"/>
    </source>
</evidence>
<evidence type="ECO:0000256" key="1">
    <source>
        <dbReference type="ARBA" id="ARBA00000085"/>
    </source>
</evidence>
<dbReference type="InterPro" id="IPR003661">
    <property type="entry name" value="HisK_dim/P_dom"/>
</dbReference>
<feature type="transmembrane region" description="Helical" evidence="6">
    <location>
        <begin position="102"/>
        <end position="122"/>
    </location>
</feature>
<evidence type="ECO:0000259" key="7">
    <source>
        <dbReference type="PROSITE" id="PS50109"/>
    </source>
</evidence>
<organism evidence="9 10">
    <name type="scientific">Roseateles koreensis</name>
    <dbReference type="NCBI Taxonomy" id="2987526"/>
    <lineage>
        <taxon>Bacteria</taxon>
        <taxon>Pseudomonadati</taxon>
        <taxon>Pseudomonadota</taxon>
        <taxon>Betaproteobacteria</taxon>
        <taxon>Burkholderiales</taxon>
        <taxon>Sphaerotilaceae</taxon>
        <taxon>Roseateles</taxon>
    </lineage>
</organism>
<dbReference type="SUPFAM" id="SSF55874">
    <property type="entry name" value="ATPase domain of HSP90 chaperone/DNA topoisomerase II/histidine kinase"/>
    <property type="match status" value="1"/>
</dbReference>
<dbReference type="Pfam" id="PF00512">
    <property type="entry name" value="HisKA"/>
    <property type="match status" value="1"/>
</dbReference>
<feature type="domain" description="Histidine kinase" evidence="7">
    <location>
        <begin position="239"/>
        <end position="463"/>
    </location>
</feature>
<dbReference type="InterPro" id="IPR036890">
    <property type="entry name" value="HATPase_C_sf"/>
</dbReference>
<dbReference type="PANTHER" id="PTHR45339:SF1">
    <property type="entry name" value="HYBRID SIGNAL TRANSDUCTION HISTIDINE KINASE J"/>
    <property type="match status" value="1"/>
</dbReference>
<evidence type="ECO:0000256" key="5">
    <source>
        <dbReference type="PROSITE-ProRule" id="PRU00169"/>
    </source>
</evidence>
<dbReference type="CDD" id="cd16922">
    <property type="entry name" value="HATPase_EvgS-ArcB-TorS-like"/>
    <property type="match status" value="1"/>
</dbReference>
<dbReference type="SMART" id="SM00448">
    <property type="entry name" value="REC"/>
    <property type="match status" value="1"/>
</dbReference>